<dbReference type="GO" id="GO:0000160">
    <property type="term" value="P:phosphorelay signal transduction system"/>
    <property type="evidence" value="ECO:0007669"/>
    <property type="project" value="InterPro"/>
</dbReference>
<dbReference type="Pfam" id="PF00072">
    <property type="entry name" value="Response_reg"/>
    <property type="match status" value="1"/>
</dbReference>
<feature type="modified residue" description="4-aspartylphosphate" evidence="1">
    <location>
        <position position="75"/>
    </location>
</feature>
<organism evidence="3 4">
    <name type="scientific">Spirosoma terrae</name>
    <dbReference type="NCBI Taxonomy" id="1968276"/>
    <lineage>
        <taxon>Bacteria</taxon>
        <taxon>Pseudomonadati</taxon>
        <taxon>Bacteroidota</taxon>
        <taxon>Cytophagia</taxon>
        <taxon>Cytophagales</taxon>
        <taxon>Cytophagaceae</taxon>
        <taxon>Spirosoma</taxon>
    </lineage>
</organism>
<dbReference type="InterPro" id="IPR001789">
    <property type="entry name" value="Sig_transdc_resp-reg_receiver"/>
</dbReference>
<dbReference type="SUPFAM" id="SSF52172">
    <property type="entry name" value="CheY-like"/>
    <property type="match status" value="1"/>
</dbReference>
<gene>
    <name evidence="3" type="ORF">GK108_14715</name>
</gene>
<evidence type="ECO:0000256" key="1">
    <source>
        <dbReference type="PROSITE-ProRule" id="PRU00169"/>
    </source>
</evidence>
<dbReference type="InterPro" id="IPR011006">
    <property type="entry name" value="CheY-like_superfamily"/>
</dbReference>
<dbReference type="Proteomes" id="UP000474175">
    <property type="component" value="Unassembled WGS sequence"/>
</dbReference>
<feature type="domain" description="Response regulatory" evidence="2">
    <location>
        <begin position="18"/>
        <end position="144"/>
    </location>
</feature>
<dbReference type="RefSeq" id="WP_163949549.1">
    <property type="nucleotide sequence ID" value="NZ_JAAFZH010000005.1"/>
</dbReference>
<keyword evidence="4" id="KW-1185">Reference proteome</keyword>
<dbReference type="AlphaFoldDB" id="A0A6L9LAC9"/>
<comment type="caution">
    <text evidence="3">The sequence shown here is derived from an EMBL/GenBank/DDBJ whole genome shotgun (WGS) entry which is preliminary data.</text>
</comment>
<dbReference type="SMART" id="SM00448">
    <property type="entry name" value="REC"/>
    <property type="match status" value="1"/>
</dbReference>
<accession>A0A6L9LAC9</accession>
<dbReference type="Gene3D" id="3.40.50.2300">
    <property type="match status" value="1"/>
</dbReference>
<keyword evidence="1" id="KW-0597">Phosphoprotein</keyword>
<evidence type="ECO:0000259" key="2">
    <source>
        <dbReference type="PROSITE" id="PS50110"/>
    </source>
</evidence>
<reference evidence="3 4" key="1">
    <citation type="submission" date="2020-02" db="EMBL/GenBank/DDBJ databases">
        <title>Draft genome sequence of two Spirosoma agri KCTC 52727 and Spirosoma terrae KCTC 52035.</title>
        <authorList>
            <person name="Rojas J."/>
            <person name="Ambika Manirajan B."/>
            <person name="Suarez C."/>
            <person name="Ratering S."/>
            <person name="Schnell S."/>
        </authorList>
    </citation>
    <scope>NUCLEOTIDE SEQUENCE [LARGE SCALE GENOMIC DNA]</scope>
    <source>
        <strain evidence="3 4">KCTC 52035</strain>
    </source>
</reference>
<name>A0A6L9LAC9_9BACT</name>
<dbReference type="PROSITE" id="PS50110">
    <property type="entry name" value="RESPONSE_REGULATORY"/>
    <property type="match status" value="1"/>
</dbReference>
<dbReference type="InterPro" id="IPR052893">
    <property type="entry name" value="TCS_response_regulator"/>
</dbReference>
<protein>
    <submittedName>
        <fullName evidence="3">Response regulator</fullName>
    </submittedName>
</protein>
<dbReference type="EMBL" id="JAAFZH010000005">
    <property type="protein sequence ID" value="NDU96131.1"/>
    <property type="molecule type" value="Genomic_DNA"/>
</dbReference>
<sequence length="160" mass="18757">MAALTKYEHLRGNFKRAKLLVIEDNDDHWTLIRNAINQSLPELMYVRASNSAMALELLQSWTIEEWELPKLILQDLYVPTREEGWNLVKEIKEMSPVCNRIPLVMFSSSQDPDDVNEAYQLGVSSYLVKPLDFSDWLAYFKQLRSYWWDTVTLPPVQFSV</sequence>
<evidence type="ECO:0000313" key="3">
    <source>
        <dbReference type="EMBL" id="NDU96131.1"/>
    </source>
</evidence>
<dbReference type="PANTHER" id="PTHR44520:SF2">
    <property type="entry name" value="RESPONSE REGULATOR RCP1"/>
    <property type="match status" value="1"/>
</dbReference>
<evidence type="ECO:0000313" key="4">
    <source>
        <dbReference type="Proteomes" id="UP000474175"/>
    </source>
</evidence>
<dbReference type="PANTHER" id="PTHR44520">
    <property type="entry name" value="RESPONSE REGULATOR RCP1-RELATED"/>
    <property type="match status" value="1"/>
</dbReference>
<proteinExistence type="predicted"/>